<sequence length="506" mass="58150">MTKLGQWKGKTCDSFFTEVLVQPDELIRETTNYRRTGKGTMNEEEEDGKGKEPGRVIHKEVQRSKKTAYQEFILISRNIISFILSAPILLILLSIATFKTAKVHLLEKTKRIQEDQEALKPDELLIQDETYYADRWGYKSEMHQVLTQDGYVLQMYRISKKGSNPQGKRPVFIGHGLFQCSGAFVLNEENSMAFVLIDQGYDVWVGNNRSISGLDHISLSHEDPEYWNWGLKELGIYDFPAMVDYVRSFTDFSKIAYIGHSQGNAQAFIGLSLIPELADKLSCFVALAPAVFSGNLVNTFPLCLLISLNDWMYSLMFGTGSFLSIMSLAQSLIEPKTFCFLAYSMFSYLFSWWDSHWLRRRKAKYFQFTPRPVSTKLIADWIAGWGRKGVCLYIADQNNHQQQKITQKVPLVVFYGTADYLVNGERFVRTFNGYETHGLSPSQLAKESSNHEWNTAKSTNTLFPMLDLVHVERIEGYEHMDTIWGHDNHKTTYPIVLSNLEKARWD</sequence>
<dbReference type="OrthoDB" id="9974421at2759"/>
<evidence type="ECO:0000256" key="1">
    <source>
        <dbReference type="SAM" id="MobiDB-lite"/>
    </source>
</evidence>
<dbReference type="Pfam" id="PF04083">
    <property type="entry name" value="Abhydro_lipase"/>
    <property type="match status" value="1"/>
</dbReference>
<feature type="transmembrane region" description="Helical" evidence="2">
    <location>
        <begin position="79"/>
        <end position="98"/>
    </location>
</feature>
<keyword evidence="2" id="KW-1133">Transmembrane helix</keyword>
<dbReference type="PANTHER" id="PTHR11005">
    <property type="entry name" value="LYSOSOMAL ACID LIPASE-RELATED"/>
    <property type="match status" value="1"/>
</dbReference>
<dbReference type="AlphaFoldDB" id="A0A8H7RJY0"/>
<evidence type="ECO:0000256" key="2">
    <source>
        <dbReference type="SAM" id="Phobius"/>
    </source>
</evidence>
<keyword evidence="2" id="KW-0472">Membrane</keyword>
<reference evidence="4" key="1">
    <citation type="submission" date="2020-12" db="EMBL/GenBank/DDBJ databases">
        <title>Metabolic potential, ecology and presence of endohyphal bacteria is reflected in genomic diversity of Mucoromycotina.</title>
        <authorList>
            <person name="Muszewska A."/>
            <person name="Okrasinska A."/>
            <person name="Steczkiewicz K."/>
            <person name="Drgas O."/>
            <person name="Orlowska M."/>
            <person name="Perlinska-Lenart U."/>
            <person name="Aleksandrzak-Piekarczyk T."/>
            <person name="Szatraj K."/>
            <person name="Zielenkiewicz U."/>
            <person name="Pilsyk S."/>
            <person name="Malc E."/>
            <person name="Mieczkowski P."/>
            <person name="Kruszewska J.S."/>
            <person name="Biernat P."/>
            <person name="Pawlowska J."/>
        </authorList>
    </citation>
    <scope>NUCLEOTIDE SEQUENCE</scope>
    <source>
        <strain evidence="4">WA0000017839</strain>
    </source>
</reference>
<comment type="caution">
    <text evidence="4">The sequence shown here is derived from an EMBL/GenBank/DDBJ whole genome shotgun (WGS) entry which is preliminary data.</text>
</comment>
<dbReference type="GO" id="GO:0006629">
    <property type="term" value="P:lipid metabolic process"/>
    <property type="evidence" value="ECO:0007669"/>
    <property type="project" value="InterPro"/>
</dbReference>
<evidence type="ECO:0000313" key="4">
    <source>
        <dbReference type="EMBL" id="KAG2212344.1"/>
    </source>
</evidence>
<keyword evidence="2" id="KW-0812">Transmembrane</keyword>
<proteinExistence type="predicted"/>
<accession>A0A8H7RJY0</accession>
<feature type="domain" description="Partial AB-hydrolase lipase" evidence="3">
    <location>
        <begin position="131"/>
        <end position="187"/>
    </location>
</feature>
<evidence type="ECO:0000259" key="3">
    <source>
        <dbReference type="Pfam" id="PF04083"/>
    </source>
</evidence>
<feature type="region of interest" description="Disordered" evidence="1">
    <location>
        <begin position="34"/>
        <end position="56"/>
    </location>
</feature>
<dbReference type="SUPFAM" id="SSF53474">
    <property type="entry name" value="alpha/beta-Hydrolases"/>
    <property type="match status" value="1"/>
</dbReference>
<dbReference type="Gene3D" id="3.40.50.1820">
    <property type="entry name" value="alpha/beta hydrolase"/>
    <property type="match status" value="1"/>
</dbReference>
<protein>
    <recommendedName>
        <fullName evidence="3">Partial AB-hydrolase lipase domain-containing protein</fullName>
    </recommendedName>
</protein>
<dbReference type="EMBL" id="JAEPRD010000006">
    <property type="protein sequence ID" value="KAG2212344.1"/>
    <property type="molecule type" value="Genomic_DNA"/>
</dbReference>
<keyword evidence="5" id="KW-1185">Reference proteome</keyword>
<gene>
    <name evidence="4" type="ORF">INT47_001704</name>
</gene>
<organism evidence="4 5">
    <name type="scientific">Mucor saturninus</name>
    <dbReference type="NCBI Taxonomy" id="64648"/>
    <lineage>
        <taxon>Eukaryota</taxon>
        <taxon>Fungi</taxon>
        <taxon>Fungi incertae sedis</taxon>
        <taxon>Mucoromycota</taxon>
        <taxon>Mucoromycotina</taxon>
        <taxon>Mucoromycetes</taxon>
        <taxon>Mucorales</taxon>
        <taxon>Mucorineae</taxon>
        <taxon>Mucoraceae</taxon>
        <taxon>Mucor</taxon>
    </lineage>
</organism>
<dbReference type="InterPro" id="IPR029058">
    <property type="entry name" value="AB_hydrolase_fold"/>
</dbReference>
<name>A0A8H7RJY0_9FUNG</name>
<dbReference type="Proteomes" id="UP000603453">
    <property type="component" value="Unassembled WGS sequence"/>
</dbReference>
<evidence type="ECO:0000313" key="5">
    <source>
        <dbReference type="Proteomes" id="UP000603453"/>
    </source>
</evidence>
<dbReference type="InterPro" id="IPR006693">
    <property type="entry name" value="AB_hydrolase_lipase"/>
</dbReference>